<accession>A0A060HPT0</accession>
<dbReference type="KEGG" id="nvn:NVIE_013260"/>
<evidence type="ECO:0000313" key="2">
    <source>
        <dbReference type="Proteomes" id="UP000027093"/>
    </source>
</evidence>
<dbReference type="RefSeq" id="WP_158435121.1">
    <property type="nucleotide sequence ID" value="NZ_CP007536.1"/>
</dbReference>
<sequence length="128" mass="13773">MGTQSHSITIPCSTTPTFKFFQFGMESGSAVTQNWKIQQFDIWAQGSSLASNTAISTTGGNTCTTSSYAWVTCYTNATGTYGVQIGGDPYTNVNAKYKQNDATVPSGEIHWYKDGSSTTISNGLTLWP</sequence>
<protein>
    <submittedName>
        <fullName evidence="1">Uncharacterized protein</fullName>
    </submittedName>
</protein>
<keyword evidence="2" id="KW-1185">Reference proteome</keyword>
<dbReference type="Proteomes" id="UP000027093">
    <property type="component" value="Chromosome"/>
</dbReference>
<proteinExistence type="predicted"/>
<dbReference type="STRING" id="926571.NVIE_013260"/>
<reference evidence="1 2" key="1">
    <citation type="journal article" date="2014" name="Int. J. Syst. Evol. Microbiol.">
        <title>Nitrososphaera viennensis gen. nov., sp. nov., an aerobic and mesophilic, ammonia-oxidizing archaeon from soil and a member of the archaeal phylum Thaumarchaeota.</title>
        <authorList>
            <person name="Stieglmeier M."/>
            <person name="Klingl A."/>
            <person name="Alves R.J."/>
            <person name="Rittmann S.K."/>
            <person name="Melcher M."/>
            <person name="Leisch N."/>
            <person name="Schleper C."/>
        </authorList>
    </citation>
    <scope>NUCLEOTIDE SEQUENCE [LARGE SCALE GENOMIC DNA]</scope>
    <source>
        <strain evidence="1">EN76</strain>
    </source>
</reference>
<dbReference type="GeneID" id="74946585"/>
<dbReference type="HOGENOM" id="CLU_1954737_0_0_2"/>
<dbReference type="AlphaFoldDB" id="A0A060HPT0"/>
<organism evidence="1 2">
    <name type="scientific">Nitrososphaera viennensis EN76</name>
    <dbReference type="NCBI Taxonomy" id="926571"/>
    <lineage>
        <taxon>Archaea</taxon>
        <taxon>Nitrososphaerota</taxon>
        <taxon>Nitrososphaeria</taxon>
        <taxon>Nitrososphaerales</taxon>
        <taxon>Nitrososphaeraceae</taxon>
        <taxon>Nitrososphaera</taxon>
    </lineage>
</organism>
<dbReference type="EMBL" id="CP007536">
    <property type="protein sequence ID" value="AIC15561.1"/>
    <property type="molecule type" value="Genomic_DNA"/>
</dbReference>
<evidence type="ECO:0000313" key="1">
    <source>
        <dbReference type="EMBL" id="AIC15561.1"/>
    </source>
</evidence>
<name>A0A060HPT0_9ARCH</name>
<gene>
    <name evidence="1" type="ORF">NVIE_013260</name>
</gene>